<sequence>MKKSCDLCKAKIEDWNKHCAKCGFTLVLEPDKKIQERFLRCPSLGAILWTQGWSFGARLYFWFFLSLIPLFGFIILFLLFLFGRRWSWKYGGWGSWEEYQSRMRFLDLIGGIWFLGLGVVYLWIRFKL</sequence>
<reference evidence="2 3" key="1">
    <citation type="journal article" date="2015" name="Nature">
        <title>rRNA introns, odd ribosomes, and small enigmatic genomes across a large radiation of phyla.</title>
        <authorList>
            <person name="Brown C.T."/>
            <person name="Hug L.A."/>
            <person name="Thomas B.C."/>
            <person name="Sharon I."/>
            <person name="Castelle C.J."/>
            <person name="Singh A."/>
            <person name="Wilkins M.J."/>
            <person name="Williams K.H."/>
            <person name="Banfield J.F."/>
        </authorList>
    </citation>
    <scope>NUCLEOTIDE SEQUENCE [LARGE SCALE GENOMIC DNA]</scope>
</reference>
<accession>A0A0G0UBN8</accession>
<feature type="transmembrane region" description="Helical" evidence="1">
    <location>
        <begin position="59"/>
        <end position="82"/>
    </location>
</feature>
<protein>
    <submittedName>
        <fullName evidence="2">Uncharacterized protein</fullName>
    </submittedName>
</protein>
<feature type="transmembrane region" description="Helical" evidence="1">
    <location>
        <begin position="103"/>
        <end position="124"/>
    </location>
</feature>
<name>A0A0G0UBN8_9BACT</name>
<proteinExistence type="predicted"/>
<evidence type="ECO:0000313" key="2">
    <source>
        <dbReference type="EMBL" id="KKR86373.1"/>
    </source>
</evidence>
<dbReference type="Proteomes" id="UP000034616">
    <property type="component" value="Unassembled WGS sequence"/>
</dbReference>
<evidence type="ECO:0000256" key="1">
    <source>
        <dbReference type="SAM" id="Phobius"/>
    </source>
</evidence>
<keyword evidence="1" id="KW-0472">Membrane</keyword>
<keyword evidence="1" id="KW-1133">Transmembrane helix</keyword>
<evidence type="ECO:0000313" key="3">
    <source>
        <dbReference type="Proteomes" id="UP000034616"/>
    </source>
</evidence>
<keyword evidence="1" id="KW-0812">Transmembrane</keyword>
<comment type="caution">
    <text evidence="2">The sequence shown here is derived from an EMBL/GenBank/DDBJ whole genome shotgun (WGS) entry which is preliminary data.</text>
</comment>
<dbReference type="AlphaFoldDB" id="A0A0G0UBN8"/>
<dbReference type="EMBL" id="LCAH01000014">
    <property type="protein sequence ID" value="KKR86373.1"/>
    <property type="molecule type" value="Genomic_DNA"/>
</dbReference>
<gene>
    <name evidence="2" type="ORF">UU35_C0014G0016</name>
</gene>
<organism evidence="2 3">
    <name type="scientific">Candidatus Uhrbacteria bacterium GW2011_GWC2_41_11</name>
    <dbReference type="NCBI Taxonomy" id="1618985"/>
    <lineage>
        <taxon>Bacteria</taxon>
        <taxon>Candidatus Uhriibacteriota</taxon>
    </lineage>
</organism>